<evidence type="ECO:0000256" key="1">
    <source>
        <dbReference type="SAM" id="MobiDB-lite"/>
    </source>
</evidence>
<keyword evidence="3" id="KW-1185">Reference proteome</keyword>
<evidence type="ECO:0000313" key="3">
    <source>
        <dbReference type="Proteomes" id="UP000219338"/>
    </source>
</evidence>
<feature type="region of interest" description="Disordered" evidence="1">
    <location>
        <begin position="1"/>
        <end position="20"/>
    </location>
</feature>
<dbReference type="AlphaFoldDB" id="A0A284RWW5"/>
<accession>A0A284RWW5</accession>
<feature type="region of interest" description="Disordered" evidence="1">
    <location>
        <begin position="41"/>
        <end position="80"/>
    </location>
</feature>
<organism evidence="2 3">
    <name type="scientific">Armillaria ostoyae</name>
    <name type="common">Armillaria root rot fungus</name>
    <dbReference type="NCBI Taxonomy" id="47428"/>
    <lineage>
        <taxon>Eukaryota</taxon>
        <taxon>Fungi</taxon>
        <taxon>Dikarya</taxon>
        <taxon>Basidiomycota</taxon>
        <taxon>Agaricomycotina</taxon>
        <taxon>Agaricomycetes</taxon>
        <taxon>Agaricomycetidae</taxon>
        <taxon>Agaricales</taxon>
        <taxon>Marasmiineae</taxon>
        <taxon>Physalacriaceae</taxon>
        <taxon>Armillaria</taxon>
    </lineage>
</organism>
<name>A0A284RWW5_ARMOS</name>
<dbReference type="Proteomes" id="UP000219338">
    <property type="component" value="Unassembled WGS sequence"/>
</dbReference>
<protein>
    <submittedName>
        <fullName evidence="2">Uncharacterized protein</fullName>
    </submittedName>
</protein>
<sequence>MPRWSQHAEDSSRLPEGFRRIEYDADTMQYTFTDENGKLYRSAPGEEYGTLTPVAGSVSTDRPGAFSDGEKPKVESSETAPKLAFSDFLPPSAMTSASASLDQYTPAPSLGTYLTGAAGNALPIMHGVMQSVRQSITSVCSKAVTANHASPPPICEASKISASNTASPVDAGVEESKSSEPKA</sequence>
<feature type="region of interest" description="Disordered" evidence="1">
    <location>
        <begin position="146"/>
        <end position="183"/>
    </location>
</feature>
<proteinExistence type="predicted"/>
<gene>
    <name evidence="2" type="ORF">ARMOST_16668</name>
</gene>
<reference evidence="3" key="1">
    <citation type="journal article" date="2017" name="Nat. Ecol. Evol.">
        <title>Genome expansion and lineage-specific genetic innovations in the forest pathogenic fungi Armillaria.</title>
        <authorList>
            <person name="Sipos G."/>
            <person name="Prasanna A.N."/>
            <person name="Walter M.C."/>
            <person name="O'Connor E."/>
            <person name="Balint B."/>
            <person name="Krizsan K."/>
            <person name="Kiss B."/>
            <person name="Hess J."/>
            <person name="Varga T."/>
            <person name="Slot J."/>
            <person name="Riley R."/>
            <person name="Boka B."/>
            <person name="Rigling D."/>
            <person name="Barry K."/>
            <person name="Lee J."/>
            <person name="Mihaltcheva S."/>
            <person name="LaButti K."/>
            <person name="Lipzen A."/>
            <person name="Waldron R."/>
            <person name="Moloney N.M."/>
            <person name="Sperisen C."/>
            <person name="Kredics L."/>
            <person name="Vagvoelgyi C."/>
            <person name="Patrignani A."/>
            <person name="Fitzpatrick D."/>
            <person name="Nagy I."/>
            <person name="Doyle S."/>
            <person name="Anderson J.B."/>
            <person name="Grigoriev I.V."/>
            <person name="Gueldener U."/>
            <person name="Muensterkoetter M."/>
            <person name="Nagy L.G."/>
        </authorList>
    </citation>
    <scope>NUCLEOTIDE SEQUENCE [LARGE SCALE GENOMIC DNA]</scope>
    <source>
        <strain evidence="3">C18/9</strain>
    </source>
</reference>
<dbReference type="OMA" id="PPPICEA"/>
<feature type="compositionally biased region" description="Basic and acidic residues" evidence="1">
    <location>
        <begin position="174"/>
        <end position="183"/>
    </location>
</feature>
<dbReference type="OrthoDB" id="2107166at2759"/>
<evidence type="ECO:0000313" key="2">
    <source>
        <dbReference type="EMBL" id="SJL13229.1"/>
    </source>
</evidence>
<dbReference type="EMBL" id="FUEG01000019">
    <property type="protein sequence ID" value="SJL13229.1"/>
    <property type="molecule type" value="Genomic_DNA"/>
</dbReference>